<evidence type="ECO:0000256" key="4">
    <source>
        <dbReference type="ARBA" id="ARBA00022984"/>
    </source>
</evidence>
<feature type="binding site" evidence="8">
    <location>
        <begin position="97"/>
        <end position="98"/>
    </location>
    <ligand>
        <name>substrate</name>
    </ligand>
</feature>
<dbReference type="GO" id="GO:0009252">
    <property type="term" value="P:peptidoglycan biosynthetic process"/>
    <property type="evidence" value="ECO:0007669"/>
    <property type="project" value="UniProtKB-UniRule"/>
</dbReference>
<dbReference type="InterPro" id="IPR004391">
    <property type="entry name" value="Glu_race"/>
</dbReference>
<feature type="active site" description="Proton donor/acceptor" evidence="8">
    <location>
        <position position="96"/>
    </location>
</feature>
<dbReference type="PROSITE" id="PS00924">
    <property type="entry name" value="ASP_GLU_RACEMASE_2"/>
    <property type="match status" value="1"/>
</dbReference>
<dbReference type="Proteomes" id="UP000263596">
    <property type="component" value="Unassembled WGS sequence"/>
</dbReference>
<evidence type="ECO:0000256" key="8">
    <source>
        <dbReference type="HAMAP-Rule" id="MF_00258"/>
    </source>
</evidence>
<dbReference type="FunFam" id="3.40.50.1860:FF:000002">
    <property type="entry name" value="Glutamate racemase"/>
    <property type="match status" value="1"/>
</dbReference>
<feature type="binding site" evidence="8">
    <location>
        <begin position="211"/>
        <end position="212"/>
    </location>
    <ligand>
        <name>substrate</name>
    </ligand>
</feature>
<sequence>MDLSKEMTAIHPIHAELKSRLQASKDAPIGIFDSGVGGLTIAQEIVQHLPNEQIIYYADNAHVPYGPRSDQEIRQLTAQAIEWLYRRGCKMAVVACNTASAFSLDYLREHYGASFPIVGLVPALKPAVLQTQSKVVAVLATPATFRGQLIKDVIQNFAHPAGVEVLAVTCLELVPFVEAGEQMSPACLTVLQQCLQPVVDQHADFLVLGCTHYPFLNEAITHLFGQKLTLIDSGLAVARQTARILIKNELLFDEIRQNHLQIECFVSGNNADELKFVLKHMIKDHMTWRIHNIDD</sequence>
<gene>
    <name evidence="8 9" type="primary">murI</name>
    <name evidence="9" type="ORF">DHW29_10075</name>
</gene>
<dbReference type="InterPro" id="IPR001920">
    <property type="entry name" value="Asp/Glu_race"/>
</dbReference>
<keyword evidence="5 8" id="KW-0413">Isomerase</keyword>
<evidence type="ECO:0000313" key="10">
    <source>
        <dbReference type="Proteomes" id="UP000263596"/>
    </source>
</evidence>
<comment type="function">
    <text evidence="8">Provides the (R)-glutamate required for cell wall biosynthesis.</text>
</comment>
<dbReference type="InterPro" id="IPR033134">
    <property type="entry name" value="Asp/Glu_racemase_AS_2"/>
</dbReference>
<evidence type="ECO:0000256" key="1">
    <source>
        <dbReference type="ARBA" id="ARBA00001602"/>
    </source>
</evidence>
<dbReference type="SUPFAM" id="SSF53681">
    <property type="entry name" value="Aspartate/glutamate racemase"/>
    <property type="match status" value="2"/>
</dbReference>
<dbReference type="InterPro" id="IPR018187">
    <property type="entry name" value="Asp/Glu_racemase_AS_1"/>
</dbReference>
<dbReference type="PROSITE" id="PS00923">
    <property type="entry name" value="ASP_GLU_RACEMASE_1"/>
    <property type="match status" value="1"/>
</dbReference>
<feature type="binding site" evidence="8">
    <location>
        <begin position="33"/>
        <end position="34"/>
    </location>
    <ligand>
        <name>substrate</name>
    </ligand>
</feature>
<organism evidence="9 10">
    <name type="scientific">Acinetobacter ursingii</name>
    <dbReference type="NCBI Taxonomy" id="108980"/>
    <lineage>
        <taxon>Bacteria</taxon>
        <taxon>Pseudomonadati</taxon>
        <taxon>Pseudomonadota</taxon>
        <taxon>Gammaproteobacteria</taxon>
        <taxon>Moraxellales</taxon>
        <taxon>Moraxellaceae</taxon>
        <taxon>Acinetobacter</taxon>
    </lineage>
</organism>
<dbReference type="NCBIfam" id="TIGR00067">
    <property type="entry name" value="glut_race"/>
    <property type="match status" value="1"/>
</dbReference>
<dbReference type="EMBL" id="DPVE01000170">
    <property type="protein sequence ID" value="HCK30487.1"/>
    <property type="molecule type" value="Genomic_DNA"/>
</dbReference>
<dbReference type="GO" id="GO:0071555">
    <property type="term" value="P:cell wall organization"/>
    <property type="evidence" value="ECO:0007669"/>
    <property type="project" value="UniProtKB-KW"/>
</dbReference>
<dbReference type="HAMAP" id="MF_00258">
    <property type="entry name" value="Glu_racemase"/>
    <property type="match status" value="1"/>
</dbReference>
<comment type="similarity">
    <text evidence="8">Belongs to the aspartate/glutamate racemases family.</text>
</comment>
<feature type="binding site" evidence="8">
    <location>
        <begin position="65"/>
        <end position="66"/>
    </location>
    <ligand>
        <name>substrate</name>
    </ligand>
</feature>
<comment type="catalytic activity">
    <reaction evidence="1 8">
        <text>L-glutamate = D-glutamate</text>
        <dbReference type="Rhea" id="RHEA:12813"/>
        <dbReference type="ChEBI" id="CHEBI:29985"/>
        <dbReference type="ChEBI" id="CHEBI:29986"/>
        <dbReference type="EC" id="5.1.1.3"/>
    </reaction>
</comment>
<dbReference type="GO" id="GO:0008881">
    <property type="term" value="F:glutamate racemase activity"/>
    <property type="evidence" value="ECO:0007669"/>
    <property type="project" value="UniProtKB-UniRule"/>
</dbReference>
<dbReference type="Gene3D" id="3.40.50.1860">
    <property type="match status" value="2"/>
</dbReference>
<evidence type="ECO:0000313" key="9">
    <source>
        <dbReference type="EMBL" id="HCK30487.1"/>
    </source>
</evidence>
<evidence type="ECO:0000256" key="2">
    <source>
        <dbReference type="ARBA" id="ARBA00013090"/>
    </source>
</evidence>
<keyword evidence="6 8" id="KW-0961">Cell wall biogenesis/degradation</keyword>
<dbReference type="InterPro" id="IPR015942">
    <property type="entry name" value="Asp/Glu/hydantoin_racemase"/>
</dbReference>
<evidence type="ECO:0000256" key="6">
    <source>
        <dbReference type="ARBA" id="ARBA00023316"/>
    </source>
</evidence>
<feature type="active site" description="Proton donor/acceptor" evidence="8">
    <location>
        <position position="210"/>
    </location>
</feature>
<dbReference type="UniPathway" id="UPA00219"/>
<dbReference type="PANTHER" id="PTHR21198">
    <property type="entry name" value="GLUTAMATE RACEMASE"/>
    <property type="match status" value="1"/>
</dbReference>
<dbReference type="PANTHER" id="PTHR21198:SF2">
    <property type="entry name" value="GLUTAMATE RACEMASE"/>
    <property type="match status" value="1"/>
</dbReference>
<dbReference type="AlphaFoldDB" id="A0A3D2SM11"/>
<evidence type="ECO:0000256" key="5">
    <source>
        <dbReference type="ARBA" id="ARBA00023235"/>
    </source>
</evidence>
<dbReference type="GO" id="GO:0008360">
    <property type="term" value="P:regulation of cell shape"/>
    <property type="evidence" value="ECO:0007669"/>
    <property type="project" value="UniProtKB-KW"/>
</dbReference>
<protein>
    <recommendedName>
        <fullName evidence="7 8">Glutamate racemase</fullName>
        <ecNumber evidence="2 8">5.1.1.3</ecNumber>
    </recommendedName>
</protein>
<comment type="caution">
    <text evidence="9">The sequence shown here is derived from an EMBL/GenBank/DDBJ whole genome shotgun (WGS) entry which is preliminary data.</text>
</comment>
<evidence type="ECO:0000256" key="3">
    <source>
        <dbReference type="ARBA" id="ARBA00022960"/>
    </source>
</evidence>
<proteinExistence type="inferred from homology"/>
<accession>A0A3D2SM11</accession>
<name>A0A3D2SM11_9GAMM</name>
<keyword evidence="3 8" id="KW-0133">Cell shape</keyword>
<dbReference type="Pfam" id="PF01177">
    <property type="entry name" value="Asp_Glu_race"/>
    <property type="match status" value="1"/>
</dbReference>
<reference evidence="9 10" key="1">
    <citation type="journal article" date="2018" name="Nat. Biotechnol.">
        <title>A standardized bacterial taxonomy based on genome phylogeny substantially revises the tree of life.</title>
        <authorList>
            <person name="Parks D.H."/>
            <person name="Chuvochina M."/>
            <person name="Waite D.W."/>
            <person name="Rinke C."/>
            <person name="Skarshewski A."/>
            <person name="Chaumeil P.A."/>
            <person name="Hugenholtz P."/>
        </authorList>
    </citation>
    <scope>NUCLEOTIDE SEQUENCE [LARGE SCALE GENOMIC DNA]</scope>
    <source>
        <strain evidence="9">UBA9669</strain>
    </source>
</reference>
<evidence type="ECO:0000256" key="7">
    <source>
        <dbReference type="ARBA" id="ARBA00070053"/>
    </source>
</evidence>
<dbReference type="EC" id="5.1.1.3" evidence="2 8"/>
<keyword evidence="4 8" id="KW-0573">Peptidoglycan synthesis</keyword>
<comment type="pathway">
    <text evidence="8">Cell wall biogenesis; peptidoglycan biosynthesis.</text>
</comment>